<reference evidence="1" key="1">
    <citation type="submission" date="2014-05" db="EMBL/GenBank/DDBJ databases">
        <authorList>
            <person name="Chronopoulou M."/>
        </authorList>
    </citation>
    <scope>NUCLEOTIDE SEQUENCE</scope>
    <source>
        <tissue evidence="1">Whole organism</tissue>
    </source>
</reference>
<dbReference type="AlphaFoldDB" id="A0A0K2URW5"/>
<dbReference type="EMBL" id="HACA01023110">
    <property type="protein sequence ID" value="CDW40471.1"/>
    <property type="molecule type" value="Transcribed_RNA"/>
</dbReference>
<organism evidence="1">
    <name type="scientific">Lepeophtheirus salmonis</name>
    <name type="common">Salmon louse</name>
    <name type="synonym">Caligus salmonis</name>
    <dbReference type="NCBI Taxonomy" id="72036"/>
    <lineage>
        <taxon>Eukaryota</taxon>
        <taxon>Metazoa</taxon>
        <taxon>Ecdysozoa</taxon>
        <taxon>Arthropoda</taxon>
        <taxon>Crustacea</taxon>
        <taxon>Multicrustacea</taxon>
        <taxon>Hexanauplia</taxon>
        <taxon>Copepoda</taxon>
        <taxon>Siphonostomatoida</taxon>
        <taxon>Caligidae</taxon>
        <taxon>Lepeophtheirus</taxon>
    </lineage>
</organism>
<feature type="non-terminal residue" evidence="1">
    <location>
        <position position="1"/>
    </location>
</feature>
<sequence>IVSNKETIYVSVVSFGYLSNKQFSQAKNCLSLKNGLLFWGVRLLIVPLPLRRKFIQELHLTYRGV</sequence>
<accession>A0A0K2URW5</accession>
<evidence type="ECO:0000313" key="1">
    <source>
        <dbReference type="EMBL" id="CDW40471.1"/>
    </source>
</evidence>
<protein>
    <submittedName>
        <fullName evidence="1">Uncharacterized protein</fullName>
    </submittedName>
</protein>
<name>A0A0K2URW5_LEPSM</name>
<proteinExistence type="predicted"/>
<dbReference type="OrthoDB" id="6380665at2759"/>
<feature type="non-terminal residue" evidence="1">
    <location>
        <position position="65"/>
    </location>
</feature>